<dbReference type="PRINTS" id="PR00633">
    <property type="entry name" value="RCCNDNSATION"/>
</dbReference>
<feature type="domain" description="RCC1-like" evidence="5">
    <location>
        <begin position="160"/>
        <end position="459"/>
    </location>
</feature>
<dbReference type="InterPro" id="IPR058923">
    <property type="entry name" value="RCC1-like_dom"/>
</dbReference>
<dbReference type="GO" id="GO:0005085">
    <property type="term" value="F:guanyl-nucleotide exchange factor activity"/>
    <property type="evidence" value="ECO:0007669"/>
    <property type="project" value="TreeGrafter"/>
</dbReference>
<dbReference type="AlphaFoldDB" id="A0A848LYD2"/>
<dbReference type="SUPFAM" id="SSF50985">
    <property type="entry name" value="RCC1/BLIP-II"/>
    <property type="match status" value="1"/>
</dbReference>
<dbReference type="EMBL" id="JABBJJ010000482">
    <property type="protein sequence ID" value="NMO22836.1"/>
    <property type="molecule type" value="Genomic_DNA"/>
</dbReference>
<reference evidence="6 7" key="1">
    <citation type="submission" date="2020-04" db="EMBL/GenBank/DDBJ databases">
        <title>Draft genome of Pyxidicoccus fallax type strain.</title>
        <authorList>
            <person name="Whitworth D.E."/>
        </authorList>
    </citation>
    <scope>NUCLEOTIDE SEQUENCE [LARGE SCALE GENOMIC DNA]</scope>
    <source>
        <strain evidence="6 7">DSM 14698</strain>
    </source>
</reference>
<dbReference type="PANTHER" id="PTHR45982:SF1">
    <property type="entry name" value="REGULATOR OF CHROMOSOME CONDENSATION"/>
    <property type="match status" value="1"/>
</dbReference>
<feature type="signal peptide" evidence="4">
    <location>
        <begin position="1"/>
        <end position="23"/>
    </location>
</feature>
<dbReference type="PANTHER" id="PTHR45982">
    <property type="entry name" value="REGULATOR OF CHROMOSOME CONDENSATION"/>
    <property type="match status" value="1"/>
</dbReference>
<dbReference type="Pfam" id="PF13540">
    <property type="entry name" value="RCC1_2"/>
    <property type="match status" value="2"/>
</dbReference>
<keyword evidence="4" id="KW-0732">Signal</keyword>
<feature type="compositionally biased region" description="Basic and acidic residues" evidence="3">
    <location>
        <begin position="314"/>
        <end position="327"/>
    </location>
</feature>
<evidence type="ECO:0000256" key="1">
    <source>
        <dbReference type="ARBA" id="ARBA00022658"/>
    </source>
</evidence>
<evidence type="ECO:0000256" key="4">
    <source>
        <dbReference type="SAM" id="SignalP"/>
    </source>
</evidence>
<dbReference type="Proteomes" id="UP000518300">
    <property type="component" value="Unassembled WGS sequence"/>
</dbReference>
<dbReference type="GO" id="GO:0005737">
    <property type="term" value="C:cytoplasm"/>
    <property type="evidence" value="ECO:0007669"/>
    <property type="project" value="TreeGrafter"/>
</dbReference>
<protein>
    <recommendedName>
        <fullName evidence="5">RCC1-like domain-containing protein</fullName>
    </recommendedName>
</protein>
<sequence>MHPARLAALLSLSLLTWAPPAPAAGKASRPRAPLPSPSRPARLAAGYSHSCAIFTGGDLLCWGENMSGELGTGDTRFRGRKPDERLGPPVDLGPGLLPIQVAAGAGHTCALLEKGAVKCWGMNAWGQLGTGDTCARTQAEDLGTALLGVDLGPGRTARFIAAARRHTCALLDTGAVKCWGANHSGQLGLGDIQAHGDAPQEMGERLPSVPLGKGRTAVLLAVGHEHTCAVLDTGAVKCWGNNDHGQLGLGALGFRGYEPGQLGDALPSVDLGRGRTAVALSAGGRHTCAVLDTGAVKCWGDHRAGQLGAATAQGREDRGKRPGELGEHLPAVPLGKGRTAVAVAAGEAHTCALLDRGTVKCWGRNAHGQLGLGDTDTRGDTPGELGDALPAVDLGKGRTAIALAAGAEHTCALLDNATVKCWGRNDSGQLGVGSMEARGDQPGELGDKERIDLSAQWVHATRMAGDPKPPRKWDDCPPPAP</sequence>
<dbReference type="PROSITE" id="PS50012">
    <property type="entry name" value="RCC1_3"/>
    <property type="match status" value="5"/>
</dbReference>
<feature type="region of interest" description="Disordered" evidence="3">
    <location>
        <begin position="462"/>
        <end position="481"/>
    </location>
</feature>
<dbReference type="Gene3D" id="2.130.10.30">
    <property type="entry name" value="Regulator of chromosome condensation 1/beta-lactamase-inhibitor protein II"/>
    <property type="match status" value="2"/>
</dbReference>
<evidence type="ECO:0000256" key="3">
    <source>
        <dbReference type="SAM" id="MobiDB-lite"/>
    </source>
</evidence>
<gene>
    <name evidence="6" type="ORF">HG543_49465</name>
</gene>
<dbReference type="InterPro" id="IPR000408">
    <property type="entry name" value="Reg_chr_condens"/>
</dbReference>
<evidence type="ECO:0000313" key="6">
    <source>
        <dbReference type="EMBL" id="NMO22836.1"/>
    </source>
</evidence>
<keyword evidence="1" id="KW-0344">Guanine-nucleotide releasing factor</keyword>
<organism evidence="6 7">
    <name type="scientific">Pyxidicoccus fallax</name>
    <dbReference type="NCBI Taxonomy" id="394095"/>
    <lineage>
        <taxon>Bacteria</taxon>
        <taxon>Pseudomonadati</taxon>
        <taxon>Myxococcota</taxon>
        <taxon>Myxococcia</taxon>
        <taxon>Myxococcales</taxon>
        <taxon>Cystobacterineae</taxon>
        <taxon>Myxococcaceae</taxon>
        <taxon>Pyxidicoccus</taxon>
    </lineage>
</organism>
<proteinExistence type="predicted"/>
<evidence type="ECO:0000259" key="5">
    <source>
        <dbReference type="Pfam" id="PF25390"/>
    </source>
</evidence>
<comment type="caution">
    <text evidence="6">The sequence shown here is derived from an EMBL/GenBank/DDBJ whole genome shotgun (WGS) entry which is preliminary data.</text>
</comment>
<evidence type="ECO:0000256" key="2">
    <source>
        <dbReference type="ARBA" id="ARBA00022737"/>
    </source>
</evidence>
<keyword evidence="2" id="KW-0677">Repeat</keyword>
<accession>A0A848LYD2</accession>
<keyword evidence="7" id="KW-1185">Reference proteome</keyword>
<evidence type="ECO:0000313" key="7">
    <source>
        <dbReference type="Proteomes" id="UP000518300"/>
    </source>
</evidence>
<dbReference type="RefSeq" id="WP_169351960.1">
    <property type="nucleotide sequence ID" value="NZ_JABBJJ010000482.1"/>
</dbReference>
<name>A0A848LYD2_9BACT</name>
<dbReference type="Pfam" id="PF25390">
    <property type="entry name" value="WD40_RLD"/>
    <property type="match status" value="1"/>
</dbReference>
<feature type="region of interest" description="Disordered" evidence="3">
    <location>
        <begin position="309"/>
        <end position="328"/>
    </location>
</feature>
<dbReference type="InterPro" id="IPR051553">
    <property type="entry name" value="Ran_GTPase-activating"/>
</dbReference>
<feature type="chain" id="PRO_5032799978" description="RCC1-like domain-containing protein" evidence="4">
    <location>
        <begin position="24"/>
        <end position="481"/>
    </location>
</feature>
<dbReference type="InterPro" id="IPR009091">
    <property type="entry name" value="RCC1/BLIP-II"/>
</dbReference>